<sequence>MKKAKKYDALAEVRKVRDELSVKYRNNPELLFRDLKAARERFHAEAEACAAAKQQLSIRAN</sequence>
<dbReference type="RefSeq" id="WP_169227530.1">
    <property type="nucleotide sequence ID" value="NZ_JABBGC010000003.1"/>
</dbReference>
<protein>
    <submittedName>
        <fullName evidence="1">Uncharacterized protein</fullName>
    </submittedName>
</protein>
<organism evidence="1 2">
    <name type="scientific">Chitinophaga fulva</name>
    <dbReference type="NCBI Taxonomy" id="2728842"/>
    <lineage>
        <taxon>Bacteria</taxon>
        <taxon>Pseudomonadati</taxon>
        <taxon>Bacteroidota</taxon>
        <taxon>Chitinophagia</taxon>
        <taxon>Chitinophagales</taxon>
        <taxon>Chitinophagaceae</taxon>
        <taxon>Chitinophaga</taxon>
    </lineage>
</organism>
<proteinExistence type="predicted"/>
<reference evidence="1 2" key="1">
    <citation type="submission" date="2020-04" db="EMBL/GenBank/DDBJ databases">
        <title>Chitinophaga sp. G-6-1-13 sp. nov., isolated from soil.</title>
        <authorList>
            <person name="Dahal R.H."/>
            <person name="Chaudhary D.K."/>
        </authorList>
    </citation>
    <scope>NUCLEOTIDE SEQUENCE [LARGE SCALE GENOMIC DNA]</scope>
    <source>
        <strain evidence="1 2">G-6-1-13</strain>
    </source>
</reference>
<keyword evidence="2" id="KW-1185">Reference proteome</keyword>
<gene>
    <name evidence="1" type="ORF">HHL17_24745</name>
</gene>
<name>A0A848GSW3_9BACT</name>
<dbReference type="AlphaFoldDB" id="A0A848GSW3"/>
<evidence type="ECO:0000313" key="1">
    <source>
        <dbReference type="EMBL" id="NML40429.1"/>
    </source>
</evidence>
<evidence type="ECO:0000313" key="2">
    <source>
        <dbReference type="Proteomes" id="UP000583266"/>
    </source>
</evidence>
<accession>A0A848GSW3</accession>
<dbReference type="EMBL" id="JABBGC010000003">
    <property type="protein sequence ID" value="NML40429.1"/>
    <property type="molecule type" value="Genomic_DNA"/>
</dbReference>
<dbReference type="Proteomes" id="UP000583266">
    <property type="component" value="Unassembled WGS sequence"/>
</dbReference>
<comment type="caution">
    <text evidence="1">The sequence shown here is derived from an EMBL/GenBank/DDBJ whole genome shotgun (WGS) entry which is preliminary data.</text>
</comment>